<dbReference type="Proteomes" id="UP001168613">
    <property type="component" value="Unassembled WGS sequence"/>
</dbReference>
<evidence type="ECO:0000313" key="2">
    <source>
        <dbReference type="Proteomes" id="UP001168613"/>
    </source>
</evidence>
<protein>
    <submittedName>
        <fullName evidence="1">DUF1064 domain-containing protein</fullName>
    </submittedName>
</protein>
<organism evidence="1 2">
    <name type="scientific">Alcaligenes endophyticus</name>
    <dbReference type="NCBI Taxonomy" id="1929088"/>
    <lineage>
        <taxon>Bacteria</taxon>
        <taxon>Pseudomonadati</taxon>
        <taxon>Pseudomonadota</taxon>
        <taxon>Betaproteobacteria</taxon>
        <taxon>Burkholderiales</taxon>
        <taxon>Alcaligenaceae</taxon>
        <taxon>Alcaligenes</taxon>
    </lineage>
</organism>
<sequence>MARKYKNCKVTLDGHEFDSKREAARYVDLKQQQRQGKITDLVLQPSFELIPKQRREDGKAERNCVYIADFKYYDVGTDRWVIEDAKGMRTRDYIVKRKLMLHVHGISVREV</sequence>
<dbReference type="InterPro" id="IPR009414">
    <property type="entry name" value="DUF1064"/>
</dbReference>
<evidence type="ECO:0000313" key="1">
    <source>
        <dbReference type="EMBL" id="MDN4121242.1"/>
    </source>
</evidence>
<dbReference type="Pfam" id="PF06356">
    <property type="entry name" value="DUF1064"/>
    <property type="match status" value="1"/>
</dbReference>
<comment type="caution">
    <text evidence="1">The sequence shown here is derived from an EMBL/GenBank/DDBJ whole genome shotgun (WGS) entry which is preliminary data.</text>
</comment>
<gene>
    <name evidence="1" type="ORF">LMS43_08080</name>
</gene>
<keyword evidence="2" id="KW-1185">Reference proteome</keyword>
<dbReference type="EMBL" id="JAJHNU010000001">
    <property type="protein sequence ID" value="MDN4121242.1"/>
    <property type="molecule type" value="Genomic_DNA"/>
</dbReference>
<accession>A0ABT8EIX4</accession>
<reference evidence="1" key="1">
    <citation type="submission" date="2021-11" db="EMBL/GenBank/DDBJ databases">
        <title>Draft genome sequence of Alcaligenes endophyticus type strain CCUG 75668T.</title>
        <authorList>
            <person name="Salva-Serra F."/>
            <person name="Duran R.E."/>
            <person name="Seeger M."/>
            <person name="Moore E.R.B."/>
            <person name="Jaen-Luchoro D."/>
        </authorList>
    </citation>
    <scope>NUCLEOTIDE SEQUENCE</scope>
    <source>
        <strain evidence="1">CCUG 75668</strain>
    </source>
</reference>
<name>A0ABT8EIX4_9BURK</name>
<dbReference type="RefSeq" id="WP_266124864.1">
    <property type="nucleotide sequence ID" value="NZ_JAJHNU010000001.1"/>
</dbReference>
<proteinExistence type="predicted"/>